<dbReference type="SUPFAM" id="SSF51556">
    <property type="entry name" value="Metallo-dependent hydrolases"/>
    <property type="match status" value="1"/>
</dbReference>
<dbReference type="KEGG" id="geo:Geob_3191"/>
<dbReference type="InterPro" id="IPR032466">
    <property type="entry name" value="Metal_Hydrolase"/>
</dbReference>
<reference evidence="2 3" key="1">
    <citation type="submission" date="2009-01" db="EMBL/GenBank/DDBJ databases">
        <title>Complete sequence of Geobacter sp. FRC-32.</title>
        <authorList>
            <consortium name="US DOE Joint Genome Institute"/>
            <person name="Lucas S."/>
            <person name="Copeland A."/>
            <person name="Lapidus A."/>
            <person name="Glavina del Rio T."/>
            <person name="Dalin E."/>
            <person name="Tice H."/>
            <person name="Bruce D."/>
            <person name="Goodwin L."/>
            <person name="Pitluck S."/>
            <person name="Saunders E."/>
            <person name="Brettin T."/>
            <person name="Detter J.C."/>
            <person name="Han C."/>
            <person name="Larimer F."/>
            <person name="Land M."/>
            <person name="Hauser L."/>
            <person name="Kyrpides N."/>
            <person name="Ovchinnikova G."/>
            <person name="Kostka J."/>
            <person name="Richardson P."/>
        </authorList>
    </citation>
    <scope>NUCLEOTIDE SEQUENCE [LARGE SCALE GENOMIC DNA]</scope>
    <source>
        <strain evidence="3">DSM 22248 / JCM 15807 / FRC-32</strain>
    </source>
</reference>
<dbReference type="EMBL" id="CP001390">
    <property type="protein sequence ID" value="ACM21534.1"/>
    <property type="molecule type" value="Genomic_DNA"/>
</dbReference>
<accession>B9M479</accession>
<dbReference type="AlphaFoldDB" id="B9M479"/>
<dbReference type="STRING" id="316067.Geob_3191"/>
<gene>
    <name evidence="2" type="ordered locus">Geob_3191</name>
</gene>
<organism evidence="2 3">
    <name type="scientific">Geotalea daltonii (strain DSM 22248 / JCM 15807 / FRC-32)</name>
    <name type="common">Geobacter daltonii</name>
    <dbReference type="NCBI Taxonomy" id="316067"/>
    <lineage>
        <taxon>Bacteria</taxon>
        <taxon>Pseudomonadati</taxon>
        <taxon>Thermodesulfobacteriota</taxon>
        <taxon>Desulfuromonadia</taxon>
        <taxon>Geobacterales</taxon>
        <taxon>Geobacteraceae</taxon>
        <taxon>Geotalea</taxon>
    </lineage>
</organism>
<dbReference type="Pfam" id="PF04909">
    <property type="entry name" value="Amidohydro_2"/>
    <property type="match status" value="1"/>
</dbReference>
<proteinExistence type="predicted"/>
<dbReference type="GO" id="GO:0016787">
    <property type="term" value="F:hydrolase activity"/>
    <property type="evidence" value="ECO:0007669"/>
    <property type="project" value="InterPro"/>
</dbReference>
<dbReference type="RefSeq" id="WP_012648262.1">
    <property type="nucleotide sequence ID" value="NC_011979.1"/>
</dbReference>
<dbReference type="InterPro" id="IPR006680">
    <property type="entry name" value="Amidohydro-rel"/>
</dbReference>
<keyword evidence="3" id="KW-1185">Reference proteome</keyword>
<dbReference type="Gene3D" id="3.20.20.140">
    <property type="entry name" value="Metal-dependent hydrolases"/>
    <property type="match status" value="1"/>
</dbReference>
<dbReference type="eggNOG" id="COG2159">
    <property type="taxonomic scope" value="Bacteria"/>
</dbReference>
<dbReference type="HOGENOM" id="CLU_660154_0_0_7"/>
<name>B9M479_GEODF</name>
<dbReference type="OrthoDB" id="5318987at2"/>
<dbReference type="Proteomes" id="UP000007721">
    <property type="component" value="Chromosome"/>
</dbReference>
<evidence type="ECO:0000313" key="2">
    <source>
        <dbReference type="EMBL" id="ACM21534.1"/>
    </source>
</evidence>
<feature type="domain" description="Amidohydrolase-related" evidence="1">
    <location>
        <begin position="200"/>
        <end position="369"/>
    </location>
</feature>
<sequence length="416" mass="48074">MPNYFIDCHCHMFTIADIPLYQSVFTFVGEKDKLHKKLIFPFVFPFAGVLLPIVNLKKIVQSNEKFIRFFECEPGENVVPLCKEINTFLDSPDFPTSLGNIDEVILTPLVMDFDKGGGVEKLRGQVRRLSKAIEANKSQRVKILPFVGIDPRRADQLEILKEKEFETSFAQLNGWKNPAGLASGIYLGVKLYPPLGFNVRDFSPFYKELCKRQWPVTVHCQKDSFRLCPDAEDYTNPRNWEEVFKAGDPDIHNLRINFAHFGGEDGIADTAWFEKAPQDDGSYLYENFFQRLRESSWTASLIRLLKNYPNTYADVAAFDFTRRESIAAFLWILHKDKEGHFPGNYGLEDKLLWGTDYPMTLEDKKTTYATMFHGFFKGLKDKSDKTYQVPDPLKVDLDVLMCKMVRDNPLKFLRFT</sequence>
<evidence type="ECO:0000259" key="1">
    <source>
        <dbReference type="Pfam" id="PF04909"/>
    </source>
</evidence>
<protein>
    <recommendedName>
        <fullName evidence="1">Amidohydrolase-related domain-containing protein</fullName>
    </recommendedName>
</protein>
<evidence type="ECO:0000313" key="3">
    <source>
        <dbReference type="Proteomes" id="UP000007721"/>
    </source>
</evidence>